<accession>A0AAV4DZB9</accession>
<name>A0AAV4DZB9_9GAST</name>
<protein>
    <submittedName>
        <fullName evidence="2">Uncharacterized protein</fullName>
    </submittedName>
</protein>
<evidence type="ECO:0000313" key="3">
    <source>
        <dbReference type="Proteomes" id="UP000735302"/>
    </source>
</evidence>
<dbReference type="EMBL" id="BLXT01008494">
    <property type="protein sequence ID" value="GFO49540.1"/>
    <property type="molecule type" value="Genomic_DNA"/>
</dbReference>
<dbReference type="Proteomes" id="UP000735302">
    <property type="component" value="Unassembled WGS sequence"/>
</dbReference>
<reference evidence="2 3" key="1">
    <citation type="journal article" date="2021" name="Elife">
        <title>Chloroplast acquisition without the gene transfer in kleptoplastic sea slugs, Plakobranchus ocellatus.</title>
        <authorList>
            <person name="Maeda T."/>
            <person name="Takahashi S."/>
            <person name="Yoshida T."/>
            <person name="Shimamura S."/>
            <person name="Takaki Y."/>
            <person name="Nagai Y."/>
            <person name="Toyoda A."/>
            <person name="Suzuki Y."/>
            <person name="Arimoto A."/>
            <person name="Ishii H."/>
            <person name="Satoh N."/>
            <person name="Nishiyama T."/>
            <person name="Hasebe M."/>
            <person name="Maruyama T."/>
            <person name="Minagawa J."/>
            <person name="Obokata J."/>
            <person name="Shigenobu S."/>
        </authorList>
    </citation>
    <scope>NUCLEOTIDE SEQUENCE [LARGE SCALE GENOMIC DNA]</scope>
</reference>
<feature type="region of interest" description="Disordered" evidence="1">
    <location>
        <begin position="54"/>
        <end position="77"/>
    </location>
</feature>
<keyword evidence="3" id="KW-1185">Reference proteome</keyword>
<evidence type="ECO:0000256" key="1">
    <source>
        <dbReference type="SAM" id="MobiDB-lite"/>
    </source>
</evidence>
<evidence type="ECO:0000313" key="2">
    <source>
        <dbReference type="EMBL" id="GFO49540.1"/>
    </source>
</evidence>
<gene>
    <name evidence="2" type="ORF">PoB_007604500</name>
</gene>
<sequence length="77" mass="8519">MSTATVGFEYDNFDADLTYEPDAPRFKKVCDPSDQTHSPLKDTANINRLIPLAAARNKQHDNETKLNKPGAGTENGR</sequence>
<comment type="caution">
    <text evidence="2">The sequence shown here is derived from an EMBL/GenBank/DDBJ whole genome shotgun (WGS) entry which is preliminary data.</text>
</comment>
<organism evidence="2 3">
    <name type="scientific">Plakobranchus ocellatus</name>
    <dbReference type="NCBI Taxonomy" id="259542"/>
    <lineage>
        <taxon>Eukaryota</taxon>
        <taxon>Metazoa</taxon>
        <taxon>Spiralia</taxon>
        <taxon>Lophotrochozoa</taxon>
        <taxon>Mollusca</taxon>
        <taxon>Gastropoda</taxon>
        <taxon>Heterobranchia</taxon>
        <taxon>Euthyneura</taxon>
        <taxon>Panpulmonata</taxon>
        <taxon>Sacoglossa</taxon>
        <taxon>Placobranchoidea</taxon>
        <taxon>Plakobranchidae</taxon>
        <taxon>Plakobranchus</taxon>
    </lineage>
</organism>
<dbReference type="AlphaFoldDB" id="A0AAV4DZB9"/>
<proteinExistence type="predicted"/>